<feature type="signal peptide" evidence="5">
    <location>
        <begin position="1"/>
        <end position="28"/>
    </location>
</feature>
<dbReference type="Gene3D" id="2.60.120.1440">
    <property type="match status" value="1"/>
</dbReference>
<dbReference type="SUPFAM" id="SSF56935">
    <property type="entry name" value="Porins"/>
    <property type="match status" value="1"/>
</dbReference>
<feature type="repeat" description="TPR" evidence="4">
    <location>
        <begin position="515"/>
        <end position="548"/>
    </location>
</feature>
<gene>
    <name evidence="7" type="ORF">AS026_33435</name>
</gene>
<evidence type="ECO:0000256" key="2">
    <source>
        <dbReference type="ARBA" id="ARBA00023136"/>
    </source>
</evidence>
<dbReference type="SUPFAM" id="SSF48452">
    <property type="entry name" value="TPR-like"/>
    <property type="match status" value="2"/>
</dbReference>
<evidence type="ECO:0000256" key="4">
    <source>
        <dbReference type="PROSITE-ProRule" id="PRU00339"/>
    </source>
</evidence>
<dbReference type="PROSITE" id="PS50005">
    <property type="entry name" value="TPR"/>
    <property type="match status" value="2"/>
</dbReference>
<dbReference type="RefSeq" id="WP_062369193.1">
    <property type="nucleotide sequence ID" value="NZ_LNCD01000034.1"/>
</dbReference>
<dbReference type="SMART" id="SM00028">
    <property type="entry name" value="TPR"/>
    <property type="match status" value="5"/>
</dbReference>
<dbReference type="Pfam" id="PF04773">
    <property type="entry name" value="FecR"/>
    <property type="match status" value="1"/>
</dbReference>
<keyword evidence="8" id="KW-1185">Reference proteome</keyword>
<dbReference type="Gene3D" id="2.40.170.20">
    <property type="entry name" value="TonB-dependent receptor, beta-barrel domain"/>
    <property type="match status" value="1"/>
</dbReference>
<dbReference type="EMBL" id="LNCD01000034">
    <property type="protein sequence ID" value="KWV56745.1"/>
    <property type="molecule type" value="Genomic_DNA"/>
</dbReference>
<comment type="subcellular location">
    <subcellularLocation>
        <location evidence="1">Cell outer membrane</location>
    </subcellularLocation>
</comment>
<dbReference type="OrthoDB" id="7810516at2"/>
<dbReference type="Pfam" id="PF13181">
    <property type="entry name" value="TPR_8"/>
    <property type="match status" value="1"/>
</dbReference>
<dbReference type="PANTHER" id="PTHR38731">
    <property type="entry name" value="LIPL45-RELATED LIPOPROTEIN-RELATED"/>
    <property type="match status" value="1"/>
</dbReference>
<keyword evidence="7" id="KW-0675">Receptor</keyword>
<feature type="domain" description="FecR protein" evidence="6">
    <location>
        <begin position="71"/>
        <end position="165"/>
    </location>
</feature>
<evidence type="ECO:0000313" key="7">
    <source>
        <dbReference type="EMBL" id="KWV56745.1"/>
    </source>
</evidence>
<evidence type="ECO:0000313" key="8">
    <source>
        <dbReference type="Proteomes" id="UP000068164"/>
    </source>
</evidence>
<feature type="repeat" description="TPR" evidence="4">
    <location>
        <begin position="447"/>
        <end position="480"/>
    </location>
</feature>
<feature type="chain" id="PRO_5007137273" evidence="5">
    <location>
        <begin position="29"/>
        <end position="1258"/>
    </location>
</feature>
<dbReference type="Pfam" id="PF14559">
    <property type="entry name" value="TPR_19"/>
    <property type="match status" value="1"/>
</dbReference>
<sequence>MWGRFTRYACGGTAIAVIALYLTHPAAAEPIQRTARAAGSVIDRKTGEEVRFVDLSDWQNVALHQDLLGGDVLRTNANGQLAILFADHTQVRLGRNSALQVKQMAADGDTILNLQSGTIWARAQRGGQGLTVETPAAAAAIRGTDWTMTVKGDQTSLIVLEGRVELKNEHGSVEVAQGEAAVATIGQAPRKLVIVTPDDREQMLFYLTLRGGFTFMPASPLPMEKMRSERGRIEARTPEARTAEDWLTLAEVQLSFDGRREALKSLARARALKLSVTQSARADLIEALIAGAEKRYDDAARLFSRAEPALDPQRRSIAAYGGYYSRSLRDPDHVETPPASITGPYAAAMKAYTAGFLEDIPAAIRTMKEAEARYPTDSRLPALRAQLALLINDRAQMREAIERSLSIDPMDPDGLQARARMRADFEGNLDAALADLNKAIEIAPGSAMAWNDLGLLQDARGASREAEVAFKKAIELDPDDPISHANLAILYLDQSRMKEAKREIDLALAADPAFDVALLARGRYYLQTGEREKAIEDLLAASTANPSYSQAQLMLAAGHYERGNRDPSNQALENADRLDKNDPVIAAFRTAVAIDDYDADGAIANAQEFLRRARARGGDFSALGANQDAGSTLNNAFRLQGLDAWGRYYGDAVFDPFEGSGFTDQALKGSINPFKNAITFGDSVIENTANATSFSSLFQGLLLDPHMLSGRSRSATLLRTPFIEGSIGGGINSVGGHTGRVGEAEIQGFANETIPISFFGNFEWEEIPAEGDYANFGNFSTENKLLSANGYITATLTPEDRLVAFINQSRSDFDLNSLTLDPSPSARFNDELFFPLLGFDLAPPELPFYRSEHNSLDNLNSGVGWSHTFGYRNIVNAALLYSEVKSQSTNDFVFDQSAVPFLGGPPPDLVPFGHTNESLSSKSYVAAISHSLGTDNGLTWRYGLEGGWIDTRASGFAEFFELFSLFVPDVTIDPEEASNRTNLTRAYVDLLHEITPDLKAEYALHATWLDGDGTDVSRLEPRLGVAWAPVEDQWLRAAFMRQSVEIGVPTLAPIGIVGLQPNQIAVGVDGYVDTAQLQWDSQWTDRFFTSMSYQHQELHDMTIGLPLTALPAFDSLTLERASLDRASVTANFALGNGFGLSATYARMDSENKDEASVNFGGALPFVPRNSGQVALTWVNEAKVKATIAANYIGKRDGDDIGTELDDFWTLDANMIWEPFDKRFALEVAAFNLLDEKFEITPGVPGWGRAVKGTFKVRF</sequence>
<comment type="caution">
    <text evidence="7">The sequence shown here is derived from an EMBL/GenBank/DDBJ whole genome shotgun (WGS) entry which is preliminary data.</text>
</comment>
<evidence type="ECO:0000256" key="1">
    <source>
        <dbReference type="ARBA" id="ARBA00004442"/>
    </source>
</evidence>
<dbReference type="InterPro" id="IPR006860">
    <property type="entry name" value="FecR"/>
</dbReference>
<name>A0A109JXB7_9HYPH</name>
<keyword evidence="5" id="KW-0732">Signal</keyword>
<dbReference type="Gene3D" id="1.25.40.10">
    <property type="entry name" value="Tetratricopeptide repeat domain"/>
    <property type="match status" value="2"/>
</dbReference>
<dbReference type="Proteomes" id="UP000068164">
    <property type="component" value="Unassembled WGS sequence"/>
</dbReference>
<protein>
    <submittedName>
        <fullName evidence="7">TonB-dependent receptor</fullName>
    </submittedName>
</protein>
<keyword evidence="4" id="KW-0802">TPR repeat</keyword>
<reference evidence="7 8" key="1">
    <citation type="submission" date="2015-11" db="EMBL/GenBank/DDBJ databases">
        <title>Draft Genome Sequence of the Strain BR 10423 (Rhizobium sp.) isolated from nodules of Mimosa pudica.</title>
        <authorList>
            <person name="Barauna A.C."/>
            <person name="Zilli J.E."/>
            <person name="Simoes-Araujo J.L."/>
            <person name="Reis V.M."/>
            <person name="James E.K."/>
            <person name="Reis F.B.Jr."/>
            <person name="Rouws L.F."/>
            <person name="Passos S.R."/>
            <person name="Gois S.R."/>
        </authorList>
    </citation>
    <scope>NUCLEOTIDE SEQUENCE [LARGE SCALE GENOMIC DNA]</scope>
    <source>
        <strain evidence="7 8">BR10423</strain>
    </source>
</reference>
<dbReference type="InterPro" id="IPR019734">
    <property type="entry name" value="TPR_rpt"/>
</dbReference>
<dbReference type="AlphaFoldDB" id="A0A109JXB7"/>
<evidence type="ECO:0000259" key="6">
    <source>
        <dbReference type="Pfam" id="PF04773"/>
    </source>
</evidence>
<evidence type="ECO:0000256" key="5">
    <source>
        <dbReference type="SAM" id="SignalP"/>
    </source>
</evidence>
<organism evidence="7 8">
    <name type="scientific">Rhizobium altiplani</name>
    <dbReference type="NCBI Taxonomy" id="1864509"/>
    <lineage>
        <taxon>Bacteria</taxon>
        <taxon>Pseudomonadati</taxon>
        <taxon>Pseudomonadota</taxon>
        <taxon>Alphaproteobacteria</taxon>
        <taxon>Hyphomicrobiales</taxon>
        <taxon>Rhizobiaceae</taxon>
        <taxon>Rhizobium/Agrobacterium group</taxon>
        <taxon>Rhizobium</taxon>
    </lineage>
</organism>
<keyword evidence="2" id="KW-0472">Membrane</keyword>
<proteinExistence type="predicted"/>
<dbReference type="GO" id="GO:0009279">
    <property type="term" value="C:cell outer membrane"/>
    <property type="evidence" value="ECO:0007669"/>
    <property type="project" value="UniProtKB-SubCell"/>
</dbReference>
<keyword evidence="3" id="KW-0998">Cell outer membrane</keyword>
<dbReference type="InterPro" id="IPR036942">
    <property type="entry name" value="Beta-barrel_TonB_sf"/>
</dbReference>
<dbReference type="InterPro" id="IPR011990">
    <property type="entry name" value="TPR-like_helical_dom_sf"/>
</dbReference>
<evidence type="ECO:0000256" key="3">
    <source>
        <dbReference type="ARBA" id="ARBA00023237"/>
    </source>
</evidence>
<accession>A0A109JXB7</accession>